<feature type="region of interest" description="Disordered" evidence="1">
    <location>
        <begin position="138"/>
        <end position="179"/>
    </location>
</feature>
<keyword evidence="3" id="KW-1185">Reference proteome</keyword>
<evidence type="ECO:0000256" key="1">
    <source>
        <dbReference type="SAM" id="MobiDB-lite"/>
    </source>
</evidence>
<proteinExistence type="predicted"/>
<dbReference type="Proteomes" id="UP001189429">
    <property type="component" value="Unassembled WGS sequence"/>
</dbReference>
<feature type="region of interest" description="Disordered" evidence="1">
    <location>
        <begin position="109"/>
        <end position="128"/>
    </location>
</feature>
<evidence type="ECO:0008006" key="4">
    <source>
        <dbReference type="Google" id="ProtNLM"/>
    </source>
</evidence>
<feature type="compositionally biased region" description="Polar residues" evidence="1">
    <location>
        <begin position="73"/>
        <end position="94"/>
    </location>
</feature>
<sequence length="300" mass="30972">MALEPQDPRTLGGLGGLGGPGSAAARCPAWAGASPPGPRVGAAGTAASMGGDAAVVSYCGSSASVDSLSDYVSVNSDSLSDTRGSQPVQWQQPAQEPVRRFLCSDSESQCSDSWAEGSSDSSQNRSIGCGLGSGRQYSRFGSSGSSARMPGSAAPEGHAAGRAEEHEGVGQEGAERRKDNEAAHAAGTCKPCLYHNMKAGCANGHACSFCHLPHATQRRSRPSKAERLRCRQLVARLDRTGEGDAAAACELADEGSLRTSPYMLSILRAMDRQQGPRQAGPCVPAQAVAEEEPRQRPGCG</sequence>
<feature type="compositionally biased region" description="Basic and acidic residues" evidence="1">
    <location>
        <begin position="291"/>
        <end position="300"/>
    </location>
</feature>
<protein>
    <recommendedName>
        <fullName evidence="4">C3H1-type domain-containing protein</fullName>
    </recommendedName>
</protein>
<evidence type="ECO:0000313" key="2">
    <source>
        <dbReference type="EMBL" id="CAK0800617.1"/>
    </source>
</evidence>
<gene>
    <name evidence="2" type="ORF">PCOR1329_LOCUS8722</name>
</gene>
<name>A0ABN9Q4G3_9DINO</name>
<organism evidence="2 3">
    <name type="scientific">Prorocentrum cordatum</name>
    <dbReference type="NCBI Taxonomy" id="2364126"/>
    <lineage>
        <taxon>Eukaryota</taxon>
        <taxon>Sar</taxon>
        <taxon>Alveolata</taxon>
        <taxon>Dinophyceae</taxon>
        <taxon>Prorocentrales</taxon>
        <taxon>Prorocentraceae</taxon>
        <taxon>Prorocentrum</taxon>
    </lineage>
</organism>
<comment type="caution">
    <text evidence="2">The sequence shown here is derived from an EMBL/GenBank/DDBJ whole genome shotgun (WGS) entry which is preliminary data.</text>
</comment>
<feature type="region of interest" description="Disordered" evidence="1">
    <location>
        <begin position="274"/>
        <end position="300"/>
    </location>
</feature>
<feature type="compositionally biased region" description="Low complexity" evidence="1">
    <location>
        <begin position="111"/>
        <end position="122"/>
    </location>
</feature>
<reference evidence="2" key="1">
    <citation type="submission" date="2023-10" db="EMBL/GenBank/DDBJ databases">
        <authorList>
            <person name="Chen Y."/>
            <person name="Shah S."/>
            <person name="Dougan E. K."/>
            <person name="Thang M."/>
            <person name="Chan C."/>
        </authorList>
    </citation>
    <scope>NUCLEOTIDE SEQUENCE [LARGE SCALE GENOMIC DNA]</scope>
</reference>
<evidence type="ECO:0000313" key="3">
    <source>
        <dbReference type="Proteomes" id="UP001189429"/>
    </source>
</evidence>
<feature type="compositionally biased region" description="Basic and acidic residues" evidence="1">
    <location>
        <begin position="159"/>
        <end position="179"/>
    </location>
</feature>
<feature type="region of interest" description="Disordered" evidence="1">
    <location>
        <begin position="24"/>
        <end position="46"/>
    </location>
</feature>
<accession>A0ABN9Q4G3</accession>
<dbReference type="EMBL" id="CAUYUJ010002403">
    <property type="protein sequence ID" value="CAK0800617.1"/>
    <property type="molecule type" value="Genomic_DNA"/>
</dbReference>
<feature type="region of interest" description="Disordered" evidence="1">
    <location>
        <begin position="73"/>
        <end position="103"/>
    </location>
</feature>